<proteinExistence type="inferred from homology"/>
<dbReference type="InterPro" id="IPR007049">
    <property type="entry name" value="Carb-sel_porin_OprB"/>
</dbReference>
<dbReference type="AlphaFoldDB" id="A0A2U8W2T9"/>
<evidence type="ECO:0000256" key="2">
    <source>
        <dbReference type="RuleBase" id="RU363072"/>
    </source>
</evidence>
<dbReference type="Pfam" id="PF04966">
    <property type="entry name" value="OprB"/>
    <property type="match status" value="1"/>
</dbReference>
<feature type="chain" id="PRO_5015796215" evidence="2">
    <location>
        <begin position="30"/>
        <end position="448"/>
    </location>
</feature>
<comment type="similarity">
    <text evidence="1 2">Belongs to the OprB family.</text>
</comment>
<dbReference type="InterPro" id="IPR052932">
    <property type="entry name" value="OprB_Porin"/>
</dbReference>
<name>A0A2U8W2T9_9HYPH</name>
<evidence type="ECO:0000313" key="3">
    <source>
        <dbReference type="EMBL" id="AWN40413.1"/>
    </source>
</evidence>
<dbReference type="GO" id="GO:0008643">
    <property type="term" value="P:carbohydrate transport"/>
    <property type="evidence" value="ECO:0007669"/>
    <property type="project" value="InterPro"/>
</dbReference>
<sequence length="448" mass="47131">MAGRLRSRLCGILLAAAFLAGAPAGLASALDDGRAALKARGIEIGLTSIGETIGILRGGLRRRSVYEGRLDVQVDADLGVLAGWQGLRVHANAYQIHGTGPTRYHVGSLAPVSGIEGLPATRLHELWLEQGFLDRTLSLRAGNLAADAEFLVSPSATLFTNGTFGWPVIAAANLPSGGPAAPLATPGLRVRWEAAPETSLMFGLFNGDPAHARGSRLALDPQRRNPDGTDFSLHGSPFLIAEAARAYSLGGPGPDLTGVVKVGYFHHFGAFDDVRIDRGGVPLAAPWSSGLPARRRGNDGLYALFDQTVYREDEAGERGAAVFARVAASPSPASLVSLYADAGIVYKGLLPGRPDDVAGLGLAHTRIARRARLSDWDRALFAGLPLPIRRSETALELTYQAVVAPGFTVQPSLQYVAAPGGGAGNPRRPDLARLRNSVVLGLRATVQY</sequence>
<dbReference type="EMBL" id="CP029550">
    <property type="protein sequence ID" value="AWN40413.1"/>
    <property type="molecule type" value="Genomic_DNA"/>
</dbReference>
<evidence type="ECO:0000313" key="4">
    <source>
        <dbReference type="Proteomes" id="UP000245926"/>
    </source>
</evidence>
<dbReference type="RefSeq" id="WP_109888538.1">
    <property type="nucleotide sequence ID" value="NZ_CP029550.1"/>
</dbReference>
<dbReference type="InterPro" id="IPR038673">
    <property type="entry name" value="OprB_sf"/>
</dbReference>
<dbReference type="GO" id="GO:0015288">
    <property type="term" value="F:porin activity"/>
    <property type="evidence" value="ECO:0007669"/>
    <property type="project" value="InterPro"/>
</dbReference>
<dbReference type="OrthoDB" id="177316at2"/>
<dbReference type="Proteomes" id="UP000245926">
    <property type="component" value="Chromosome"/>
</dbReference>
<dbReference type="PANTHER" id="PTHR37944:SF1">
    <property type="entry name" value="PORIN B"/>
    <property type="match status" value="1"/>
</dbReference>
<feature type="signal peptide" evidence="2">
    <location>
        <begin position="1"/>
        <end position="29"/>
    </location>
</feature>
<dbReference type="KEGG" id="mets:DK389_07535"/>
<organism evidence="3 4">
    <name type="scientific">Methylobacterium durans</name>
    <dbReference type="NCBI Taxonomy" id="2202825"/>
    <lineage>
        <taxon>Bacteria</taxon>
        <taxon>Pseudomonadati</taxon>
        <taxon>Pseudomonadota</taxon>
        <taxon>Alphaproteobacteria</taxon>
        <taxon>Hyphomicrobiales</taxon>
        <taxon>Methylobacteriaceae</taxon>
        <taxon>Methylobacterium</taxon>
    </lineage>
</organism>
<accession>A0A2U8W2T9</accession>
<protein>
    <submittedName>
        <fullName evidence="3">Carbohydrate porin</fullName>
    </submittedName>
</protein>
<dbReference type="Gene3D" id="2.40.160.180">
    <property type="entry name" value="Carbohydrate-selective porin OprB"/>
    <property type="match status" value="1"/>
</dbReference>
<dbReference type="PANTHER" id="PTHR37944">
    <property type="entry name" value="PORIN B"/>
    <property type="match status" value="1"/>
</dbReference>
<gene>
    <name evidence="3" type="ORF">DK389_07535</name>
</gene>
<dbReference type="GO" id="GO:0016020">
    <property type="term" value="C:membrane"/>
    <property type="evidence" value="ECO:0007669"/>
    <property type="project" value="InterPro"/>
</dbReference>
<keyword evidence="4" id="KW-1185">Reference proteome</keyword>
<evidence type="ECO:0000256" key="1">
    <source>
        <dbReference type="ARBA" id="ARBA00008769"/>
    </source>
</evidence>
<keyword evidence="2" id="KW-0732">Signal</keyword>
<reference evidence="4" key="1">
    <citation type="submission" date="2018-05" db="EMBL/GenBank/DDBJ databases">
        <title>Complete Genome Sequence of Methylobacterium sp. 17SD2-17.</title>
        <authorList>
            <person name="Srinivasan S."/>
        </authorList>
    </citation>
    <scope>NUCLEOTIDE SEQUENCE [LARGE SCALE GENOMIC DNA]</scope>
    <source>
        <strain evidence="4">17SD2-17</strain>
    </source>
</reference>